<gene>
    <name evidence="4" type="ORF">D4Z93_11200</name>
</gene>
<evidence type="ECO:0000256" key="1">
    <source>
        <dbReference type="SAM" id="Coils"/>
    </source>
</evidence>
<accession>A0A386H5Y4</accession>
<dbReference type="KEGG" id="cfer:D4Z93_11200"/>
<proteinExistence type="predicted"/>
<dbReference type="Gene3D" id="3.30.450.40">
    <property type="match status" value="1"/>
</dbReference>
<reference evidence="4 5" key="1">
    <citation type="journal article" date="2019" name="Int. J. Syst. Evol. Microbiol.">
        <title>Clostridium fermenticellae sp. nov., isolated from the mud in a fermentation cellar for the production of the Chinese liquor, baijiu.</title>
        <authorList>
            <person name="Xu P.X."/>
            <person name="Chai L.J."/>
            <person name="Qiu T."/>
            <person name="Zhang X.J."/>
            <person name="Lu Z.M."/>
            <person name="Xiao C."/>
            <person name="Wang S.T."/>
            <person name="Shen C.H."/>
            <person name="Shi J.S."/>
            <person name="Xu Z.H."/>
        </authorList>
    </citation>
    <scope>NUCLEOTIDE SEQUENCE [LARGE SCALE GENOMIC DNA]</scope>
    <source>
        <strain evidence="4 5">JN500901</strain>
    </source>
</reference>
<keyword evidence="2" id="KW-0812">Transmembrane</keyword>
<dbReference type="PANTHER" id="PTHR45138">
    <property type="entry name" value="REGULATORY COMPONENTS OF SENSORY TRANSDUCTION SYSTEM"/>
    <property type="match status" value="1"/>
</dbReference>
<dbReference type="InterPro" id="IPR003018">
    <property type="entry name" value="GAF"/>
</dbReference>
<dbReference type="GO" id="GO:0052621">
    <property type="term" value="F:diguanylate cyclase activity"/>
    <property type="evidence" value="ECO:0007669"/>
    <property type="project" value="TreeGrafter"/>
</dbReference>
<dbReference type="FunFam" id="3.30.70.270:FF:000001">
    <property type="entry name" value="Diguanylate cyclase domain protein"/>
    <property type="match status" value="1"/>
</dbReference>
<dbReference type="InterPro" id="IPR029787">
    <property type="entry name" value="Nucleotide_cyclase"/>
</dbReference>
<evidence type="ECO:0000259" key="3">
    <source>
        <dbReference type="PROSITE" id="PS50887"/>
    </source>
</evidence>
<keyword evidence="5" id="KW-1185">Reference proteome</keyword>
<keyword evidence="2" id="KW-1133">Transmembrane helix</keyword>
<dbReference type="Proteomes" id="UP000266301">
    <property type="component" value="Chromosome"/>
</dbReference>
<dbReference type="OrthoDB" id="9805474at2"/>
<evidence type="ECO:0000313" key="5">
    <source>
        <dbReference type="Proteomes" id="UP000266301"/>
    </source>
</evidence>
<evidence type="ECO:0000313" key="4">
    <source>
        <dbReference type="EMBL" id="AYD41060.1"/>
    </source>
</evidence>
<dbReference type="NCBIfam" id="TIGR00254">
    <property type="entry name" value="GGDEF"/>
    <property type="match status" value="1"/>
</dbReference>
<dbReference type="AlphaFoldDB" id="A0A386H5Y4"/>
<feature type="domain" description="GGDEF" evidence="3">
    <location>
        <begin position="221"/>
        <end position="352"/>
    </location>
</feature>
<dbReference type="Pfam" id="PF01590">
    <property type="entry name" value="GAF"/>
    <property type="match status" value="1"/>
</dbReference>
<dbReference type="InterPro" id="IPR043128">
    <property type="entry name" value="Rev_trsase/Diguanyl_cyclase"/>
</dbReference>
<dbReference type="InterPro" id="IPR000160">
    <property type="entry name" value="GGDEF_dom"/>
</dbReference>
<feature type="transmembrane region" description="Helical" evidence="2">
    <location>
        <begin position="62"/>
        <end position="84"/>
    </location>
</feature>
<keyword evidence="2" id="KW-0472">Membrane</keyword>
<dbReference type="PANTHER" id="PTHR45138:SF9">
    <property type="entry name" value="DIGUANYLATE CYCLASE DGCM-RELATED"/>
    <property type="match status" value="1"/>
</dbReference>
<dbReference type="SUPFAM" id="SSF55781">
    <property type="entry name" value="GAF domain-like"/>
    <property type="match status" value="1"/>
</dbReference>
<dbReference type="SMART" id="SM00267">
    <property type="entry name" value="GGDEF"/>
    <property type="match status" value="1"/>
</dbReference>
<dbReference type="Pfam" id="PF00990">
    <property type="entry name" value="GGDEF"/>
    <property type="match status" value="1"/>
</dbReference>
<keyword evidence="1" id="KW-0175">Coiled coil</keyword>
<evidence type="ECO:0000256" key="2">
    <source>
        <dbReference type="SAM" id="Phobius"/>
    </source>
</evidence>
<protein>
    <submittedName>
        <fullName evidence="4">GGDEF domain-containing protein</fullName>
    </submittedName>
</protein>
<dbReference type="Gene3D" id="3.30.70.270">
    <property type="match status" value="1"/>
</dbReference>
<sequence length="352" mass="41142">MSSLEDKYNKLKKDYESYQRVAEETMQKQSSKIIELDEKVNMLSLIMKISEYINKFLGSDQLVFTINDIMIGILGVTYSSVYLLKDDKLELMVSNLDKTKHHFMIKEFNENQDKLEVLLINSQDDISRDENMQIHSCICMPIYLNDVILGAIVVEHNMYNYLTEEHIRLLKALSNHLAICLENNKLYNQTKRSSERDFLTMLYNRNYFFSVINKKISDGERNFSIIMIDVDDFKKCNDTYGHQFGDLVLKNICEIISNNIRKDDIIARYGGEEIIIYMNNVKNMESVYNRMESIRKDIENTVVNFKGISYKITISIGIAVVKDDDKNLHQIIERADMNLYKAKNLGKNVVVY</sequence>
<organism evidence="4 5">
    <name type="scientific">Clostridium fermenticellae</name>
    <dbReference type="NCBI Taxonomy" id="2068654"/>
    <lineage>
        <taxon>Bacteria</taxon>
        <taxon>Bacillati</taxon>
        <taxon>Bacillota</taxon>
        <taxon>Clostridia</taxon>
        <taxon>Eubacteriales</taxon>
        <taxon>Clostridiaceae</taxon>
        <taxon>Clostridium</taxon>
    </lineage>
</organism>
<dbReference type="InterPro" id="IPR050469">
    <property type="entry name" value="Diguanylate_Cyclase"/>
</dbReference>
<dbReference type="InterPro" id="IPR029016">
    <property type="entry name" value="GAF-like_dom_sf"/>
</dbReference>
<name>A0A386H5Y4_9CLOT</name>
<dbReference type="EMBL" id="CP032416">
    <property type="protein sequence ID" value="AYD41060.1"/>
    <property type="molecule type" value="Genomic_DNA"/>
</dbReference>
<dbReference type="SUPFAM" id="SSF55073">
    <property type="entry name" value="Nucleotide cyclase"/>
    <property type="match status" value="1"/>
</dbReference>
<dbReference type="PROSITE" id="PS50887">
    <property type="entry name" value="GGDEF"/>
    <property type="match status" value="1"/>
</dbReference>
<dbReference type="CDD" id="cd01949">
    <property type="entry name" value="GGDEF"/>
    <property type="match status" value="1"/>
</dbReference>
<feature type="coiled-coil region" evidence="1">
    <location>
        <begin position="1"/>
        <end position="28"/>
    </location>
</feature>
<dbReference type="RefSeq" id="WP_119973585.1">
    <property type="nucleotide sequence ID" value="NZ_CP032416.1"/>
</dbReference>